<feature type="transmembrane region" description="Helical" evidence="9">
    <location>
        <begin position="127"/>
        <end position="152"/>
    </location>
</feature>
<dbReference type="Proteomes" id="UP000295066">
    <property type="component" value="Unassembled WGS sequence"/>
</dbReference>
<dbReference type="EMBL" id="SORI01000027">
    <property type="protein sequence ID" value="TDY54529.1"/>
    <property type="molecule type" value="Genomic_DNA"/>
</dbReference>
<evidence type="ECO:0000313" key="11">
    <source>
        <dbReference type="EMBL" id="TDY54529.1"/>
    </source>
</evidence>
<reference evidence="11 12" key="1">
    <citation type="submission" date="2019-03" db="EMBL/GenBank/DDBJ databases">
        <title>Genomic Encyclopedia of Type Strains, Phase IV (KMG-IV): sequencing the most valuable type-strain genomes for metagenomic binning, comparative biology and taxonomic classification.</title>
        <authorList>
            <person name="Goeker M."/>
        </authorList>
    </citation>
    <scope>NUCLEOTIDE SEQUENCE [LARGE SCALE GENOMIC DNA]</scope>
    <source>
        <strain evidence="11 12">DSM 25964</strain>
    </source>
</reference>
<comment type="caution">
    <text evidence="11">The sequence shown here is derived from an EMBL/GenBank/DDBJ whole genome shotgun (WGS) entry which is preliminary data.</text>
</comment>
<keyword evidence="12" id="KW-1185">Reference proteome</keyword>
<evidence type="ECO:0000256" key="6">
    <source>
        <dbReference type="ARBA" id="ARBA00022989"/>
    </source>
</evidence>
<dbReference type="InterPro" id="IPR007387">
    <property type="entry name" value="TRAP_DctQ"/>
</dbReference>
<feature type="transmembrane region" description="Helical" evidence="9">
    <location>
        <begin position="94"/>
        <end position="115"/>
    </location>
</feature>
<dbReference type="InterPro" id="IPR055348">
    <property type="entry name" value="DctQ"/>
</dbReference>
<evidence type="ECO:0000256" key="1">
    <source>
        <dbReference type="ARBA" id="ARBA00004429"/>
    </source>
</evidence>
<dbReference type="Pfam" id="PF04290">
    <property type="entry name" value="DctQ"/>
    <property type="match status" value="1"/>
</dbReference>
<accession>A0A4R8LZV4</accession>
<feature type="transmembrane region" description="Helical" evidence="9">
    <location>
        <begin position="20"/>
        <end position="41"/>
    </location>
</feature>
<gene>
    <name evidence="11" type="ORF">C8D99_1277</name>
</gene>
<evidence type="ECO:0000256" key="3">
    <source>
        <dbReference type="ARBA" id="ARBA00022475"/>
    </source>
</evidence>
<feature type="domain" description="Tripartite ATP-independent periplasmic transporters DctQ component" evidence="10">
    <location>
        <begin position="27"/>
        <end position="159"/>
    </location>
</feature>
<evidence type="ECO:0000313" key="12">
    <source>
        <dbReference type="Proteomes" id="UP000295066"/>
    </source>
</evidence>
<protein>
    <submittedName>
        <fullName evidence="11">TRAP-type C4-dicarboxylate transport system permease small subunit</fullName>
    </submittedName>
</protein>
<keyword evidence="7 9" id="KW-0472">Membrane</keyword>
<keyword evidence="3" id="KW-1003">Cell membrane</keyword>
<keyword evidence="2" id="KW-0813">Transport</keyword>
<keyword evidence="5 9" id="KW-0812">Transmembrane</keyword>
<keyword evidence="4" id="KW-0997">Cell inner membrane</keyword>
<keyword evidence="6 9" id="KW-1133">Transmembrane helix</keyword>
<evidence type="ECO:0000259" key="10">
    <source>
        <dbReference type="Pfam" id="PF04290"/>
    </source>
</evidence>
<dbReference type="GO" id="GO:0005886">
    <property type="term" value="C:plasma membrane"/>
    <property type="evidence" value="ECO:0007669"/>
    <property type="project" value="UniProtKB-SubCell"/>
</dbReference>
<name>A0A4R8LZV4_9BACT</name>
<dbReference type="PANTHER" id="PTHR35011">
    <property type="entry name" value="2,3-DIKETO-L-GULONATE TRAP TRANSPORTER SMALL PERMEASE PROTEIN YIAM"/>
    <property type="match status" value="1"/>
</dbReference>
<organism evidence="11 12">
    <name type="scientific">Aminivibrio pyruvatiphilus</name>
    <dbReference type="NCBI Taxonomy" id="1005740"/>
    <lineage>
        <taxon>Bacteria</taxon>
        <taxon>Thermotogati</taxon>
        <taxon>Synergistota</taxon>
        <taxon>Synergistia</taxon>
        <taxon>Synergistales</taxon>
        <taxon>Aminobacteriaceae</taxon>
        <taxon>Aminivibrio</taxon>
    </lineage>
</organism>
<sequence>MKKMFDMLWIFLRKIENFIMITSTIILVTLVLTQVALRYIFKMPLMGVEELATMTGFWMYMMGSASGARERNHIRADLIHSVMKNERTYRKIQTFVTLITFILACVMTHWCWNYISWSIKSWERSPALMIPMVYSQMSLLASAALMAFYFFIELLDNIRQAAGKPGLALPKAPYDE</sequence>
<evidence type="ECO:0000256" key="5">
    <source>
        <dbReference type="ARBA" id="ARBA00022692"/>
    </source>
</evidence>
<evidence type="ECO:0000256" key="7">
    <source>
        <dbReference type="ARBA" id="ARBA00023136"/>
    </source>
</evidence>
<evidence type="ECO:0000256" key="9">
    <source>
        <dbReference type="SAM" id="Phobius"/>
    </source>
</evidence>
<evidence type="ECO:0000256" key="8">
    <source>
        <dbReference type="ARBA" id="ARBA00038436"/>
    </source>
</evidence>
<dbReference type="RefSeq" id="WP_166670201.1">
    <property type="nucleotide sequence ID" value="NZ_SORI01000027.1"/>
</dbReference>
<evidence type="ECO:0000256" key="2">
    <source>
        <dbReference type="ARBA" id="ARBA00022448"/>
    </source>
</evidence>
<comment type="subcellular location">
    <subcellularLocation>
        <location evidence="1">Cell inner membrane</location>
        <topology evidence="1">Multi-pass membrane protein</topology>
    </subcellularLocation>
</comment>
<proteinExistence type="inferred from homology"/>
<comment type="similarity">
    <text evidence="8">Belongs to the TRAP transporter small permease family.</text>
</comment>
<dbReference type="AlphaFoldDB" id="A0A4R8LZV4"/>
<evidence type="ECO:0000256" key="4">
    <source>
        <dbReference type="ARBA" id="ARBA00022519"/>
    </source>
</evidence>